<keyword evidence="2" id="KW-1185">Reference proteome</keyword>
<evidence type="ECO:0000313" key="1">
    <source>
        <dbReference type="EMBL" id="KAF2883133.1"/>
    </source>
</evidence>
<dbReference type="Proteomes" id="UP000801492">
    <property type="component" value="Unassembled WGS sequence"/>
</dbReference>
<organism evidence="1 2">
    <name type="scientific">Ignelater luminosus</name>
    <name type="common">Cucubano</name>
    <name type="synonym">Pyrophorus luminosus</name>
    <dbReference type="NCBI Taxonomy" id="2038154"/>
    <lineage>
        <taxon>Eukaryota</taxon>
        <taxon>Metazoa</taxon>
        <taxon>Ecdysozoa</taxon>
        <taxon>Arthropoda</taxon>
        <taxon>Hexapoda</taxon>
        <taxon>Insecta</taxon>
        <taxon>Pterygota</taxon>
        <taxon>Neoptera</taxon>
        <taxon>Endopterygota</taxon>
        <taxon>Coleoptera</taxon>
        <taxon>Polyphaga</taxon>
        <taxon>Elateriformia</taxon>
        <taxon>Elateroidea</taxon>
        <taxon>Elateridae</taxon>
        <taxon>Agrypninae</taxon>
        <taxon>Pyrophorini</taxon>
        <taxon>Ignelater</taxon>
    </lineage>
</organism>
<evidence type="ECO:0000313" key="2">
    <source>
        <dbReference type="Proteomes" id="UP000801492"/>
    </source>
</evidence>
<sequence length="152" mass="18102">MSRNIITITKWVPLQNEENKNLFLECNQLKTSAIELIELLGKFLNEFQLKNGWKSYHAISENELLFEKLEIISEMIQNLIQGFNGAFARLNINRPSLIQVKVQLWKKMLWKIKLKLCYFLQQLITETAFLYVHYGERMLIMTFRYGILDIKN</sequence>
<comment type="caution">
    <text evidence="1">The sequence shown here is derived from an EMBL/GenBank/DDBJ whole genome shotgun (WGS) entry which is preliminary data.</text>
</comment>
<proteinExistence type="predicted"/>
<protein>
    <submittedName>
        <fullName evidence="1">Uncharacterized protein</fullName>
    </submittedName>
</protein>
<name>A0A8K0C9I7_IGNLU</name>
<dbReference type="AlphaFoldDB" id="A0A8K0C9I7"/>
<accession>A0A8K0C9I7</accession>
<gene>
    <name evidence="1" type="ORF">ILUMI_23050</name>
</gene>
<dbReference type="OrthoDB" id="6579237at2759"/>
<reference evidence="1" key="1">
    <citation type="submission" date="2019-08" db="EMBL/GenBank/DDBJ databases">
        <title>The genome of the North American firefly Photinus pyralis.</title>
        <authorList>
            <consortium name="Photinus pyralis genome working group"/>
            <person name="Fallon T.R."/>
            <person name="Sander Lower S.E."/>
            <person name="Weng J.-K."/>
        </authorList>
    </citation>
    <scope>NUCLEOTIDE SEQUENCE</scope>
    <source>
        <strain evidence="1">TRF0915ILg1</strain>
        <tissue evidence="1">Whole body</tissue>
    </source>
</reference>
<dbReference type="EMBL" id="VTPC01090557">
    <property type="protein sequence ID" value="KAF2883133.1"/>
    <property type="molecule type" value="Genomic_DNA"/>
</dbReference>